<dbReference type="EMBL" id="JH818799">
    <property type="protein sequence ID" value="EKC28539.1"/>
    <property type="molecule type" value="Genomic_DNA"/>
</dbReference>
<dbReference type="EC" id="2.7.11.-" evidence="7"/>
<proteinExistence type="inferred from homology"/>
<dbReference type="InterPro" id="IPR011009">
    <property type="entry name" value="Kinase-like_dom_sf"/>
</dbReference>
<dbReference type="Gene3D" id="3.30.200.20">
    <property type="entry name" value="Phosphorylase Kinase, domain 1"/>
    <property type="match status" value="1"/>
</dbReference>
<dbReference type="SUPFAM" id="SSF50729">
    <property type="entry name" value="PH domain-like"/>
    <property type="match status" value="1"/>
</dbReference>
<dbReference type="FunCoup" id="K1QBJ5">
    <property type="interactions" value="389"/>
</dbReference>
<dbReference type="GO" id="GO:0005524">
    <property type="term" value="F:ATP binding"/>
    <property type="evidence" value="ECO:0007669"/>
    <property type="project" value="UniProtKB-UniRule"/>
</dbReference>
<evidence type="ECO:0000256" key="4">
    <source>
        <dbReference type="ARBA" id="ARBA00022741"/>
    </source>
</evidence>
<dbReference type="PROSITE" id="PS51285">
    <property type="entry name" value="AGC_KINASE_CTER"/>
    <property type="match status" value="1"/>
</dbReference>
<dbReference type="InterPro" id="IPR000961">
    <property type="entry name" value="AGC-kinase_C"/>
</dbReference>
<evidence type="ECO:0000256" key="6">
    <source>
        <dbReference type="ARBA" id="ARBA00022840"/>
    </source>
</evidence>
<comment type="similarity">
    <text evidence="1 7">Belongs to the protein kinase superfamily. AGC Ser/Thr protein kinase family. GPRK subfamily.</text>
</comment>
<dbReference type="InterPro" id="IPR017441">
    <property type="entry name" value="Protein_kinase_ATP_BS"/>
</dbReference>
<dbReference type="Pfam" id="PF00615">
    <property type="entry name" value="RGS"/>
    <property type="match status" value="1"/>
</dbReference>
<dbReference type="InterPro" id="IPR011993">
    <property type="entry name" value="PH-like_dom_sf"/>
</dbReference>
<dbReference type="Gene3D" id="1.10.510.10">
    <property type="entry name" value="Transferase(Phosphotransferase) domain 1"/>
    <property type="match status" value="1"/>
</dbReference>
<keyword evidence="8" id="KW-0675">Receptor</keyword>
<dbReference type="GO" id="GO:0004703">
    <property type="term" value="F:G protein-coupled receptor kinase activity"/>
    <property type="evidence" value="ECO:0007669"/>
    <property type="project" value="InterPro"/>
</dbReference>
<dbReference type="GO" id="GO:0009966">
    <property type="term" value="P:regulation of signal transduction"/>
    <property type="evidence" value="ECO:0007669"/>
    <property type="project" value="TreeGrafter"/>
</dbReference>
<dbReference type="SMART" id="SM00315">
    <property type="entry name" value="RGS"/>
    <property type="match status" value="1"/>
</dbReference>
<evidence type="ECO:0000256" key="2">
    <source>
        <dbReference type="ARBA" id="ARBA00022527"/>
    </source>
</evidence>
<evidence type="ECO:0000313" key="8">
    <source>
        <dbReference type="EMBL" id="EKC28539.1"/>
    </source>
</evidence>
<dbReference type="PANTHER" id="PTHR24355:SF18">
    <property type="entry name" value="G PROTEIN-COUPLED RECEPTOR KINASE"/>
    <property type="match status" value="1"/>
</dbReference>
<dbReference type="GO" id="GO:0007186">
    <property type="term" value="P:G protein-coupled receptor signaling pathway"/>
    <property type="evidence" value="ECO:0007669"/>
    <property type="project" value="TreeGrafter"/>
</dbReference>
<accession>K1QBJ5</accession>
<evidence type="ECO:0000256" key="5">
    <source>
        <dbReference type="ARBA" id="ARBA00022777"/>
    </source>
</evidence>
<dbReference type="HOGENOM" id="CLU_000288_63_41_1"/>
<protein>
    <recommendedName>
        <fullName evidence="7">G protein-coupled receptor kinase</fullName>
        <ecNumber evidence="7">2.7.11.-</ecNumber>
    </recommendedName>
</protein>
<dbReference type="PROSITE" id="PS00108">
    <property type="entry name" value="PROTEIN_KINASE_ST"/>
    <property type="match status" value="1"/>
</dbReference>
<dbReference type="InterPro" id="IPR001849">
    <property type="entry name" value="PH_domain"/>
</dbReference>
<gene>
    <name evidence="8" type="ORF">CGI_10010914</name>
</gene>
<dbReference type="PRINTS" id="PR00717">
    <property type="entry name" value="GPCRKINASE"/>
</dbReference>
<dbReference type="SUPFAM" id="SSF56112">
    <property type="entry name" value="Protein kinase-like (PK-like)"/>
    <property type="match status" value="1"/>
</dbReference>
<dbReference type="SMART" id="SM00133">
    <property type="entry name" value="S_TK_X"/>
    <property type="match status" value="1"/>
</dbReference>
<dbReference type="InterPro" id="IPR008271">
    <property type="entry name" value="Ser/Thr_kinase_AS"/>
</dbReference>
<dbReference type="PROSITE" id="PS50011">
    <property type="entry name" value="PROTEIN_KINASE_DOM"/>
    <property type="match status" value="1"/>
</dbReference>
<sequence length="794" mass="91108">MADLEAVLADVSYLMAMEKSKSTPAARASKKIILPDPSVRSVMHKHLTKMGEVTFDKIFGQKLGYLLFKDFCENVCDEPVPQLKFYEEVQEVASSGERRLPLNNDNCSLPSFHCRLLPELSSVIMWDARTLTVIAIHVVTGWEAGSGNIEQCYLSESMPNISNISIQMLKCRKIKKFEKLETDEERIKLGKEIYDQFIMKELLSQSHTFLQTYSKAAVESVQESLTVAQRTKKLAPNIFEPYIEEICNSIRGDIFDKFLESEKYTRFCQWKNLELNIELTMNDFSVHRIIGRGGFGEVYGCRKADTGKMYAMKCLDKKRIKMKQGETLAINERIMLSLVSTGEGSPFIVNMTYAFQTPEKLCFILDLMNGGDLHYHLSQHGVFNEREVRFYASEVILGLEHMHNRYVVYRDLKPANILLDENGHVRISDLGLACDFSRKKPHASVGTHGYMAPEVLNKQMQYDSSADWFSFGCMLYKLLRGHSPFRQHRTKDKHEIDRMTMTMNVEIPESMSQEMKSLLEGLLQRNVEDRLGCKGRGANEVKEHAFFRGIDWTQVFLQKYTPPLIPPRGEVNAADAFDIGSFDEEDTKGIKLAEQDQDLYRNFTMTISERWQQEVAETVFEAINQDTDKLEQKRKQKPRIDDVDLDQTDCIVEGEVLKLGGPFLQTWQKKHLKLYPNRLEFYHKNRDGQITRAKVECILMLDIKEVYPEFQKLQKTDNCIVIVLKTENKIAITSPDKVLISQWKDEIINGHKLSAQIVANMTTKASKMYGAAISNSPSSENFKPPLEHRNSNGS</sequence>
<dbReference type="InterPro" id="IPR000239">
    <property type="entry name" value="GPCR_kinase"/>
</dbReference>
<dbReference type="Pfam" id="PF00069">
    <property type="entry name" value="Pkinase"/>
    <property type="match status" value="1"/>
</dbReference>
<dbReference type="FunFam" id="3.30.200.20:FF:000068">
    <property type="entry name" value="G protein-coupled receptor kinase"/>
    <property type="match status" value="1"/>
</dbReference>
<dbReference type="GO" id="GO:0001664">
    <property type="term" value="F:G protein-coupled receptor binding"/>
    <property type="evidence" value="ECO:0007669"/>
    <property type="project" value="TreeGrafter"/>
</dbReference>
<dbReference type="InterPro" id="IPR036305">
    <property type="entry name" value="RGS_sf"/>
</dbReference>
<dbReference type="InterPro" id="IPR016137">
    <property type="entry name" value="RGS"/>
</dbReference>
<dbReference type="InParanoid" id="K1QBJ5"/>
<reference evidence="8" key="1">
    <citation type="journal article" date="2012" name="Nature">
        <title>The oyster genome reveals stress adaptation and complexity of shell formation.</title>
        <authorList>
            <person name="Zhang G."/>
            <person name="Fang X."/>
            <person name="Guo X."/>
            <person name="Li L."/>
            <person name="Luo R."/>
            <person name="Xu F."/>
            <person name="Yang P."/>
            <person name="Zhang L."/>
            <person name="Wang X."/>
            <person name="Qi H."/>
            <person name="Xiong Z."/>
            <person name="Que H."/>
            <person name="Xie Y."/>
            <person name="Holland P.W."/>
            <person name="Paps J."/>
            <person name="Zhu Y."/>
            <person name="Wu F."/>
            <person name="Chen Y."/>
            <person name="Wang J."/>
            <person name="Peng C."/>
            <person name="Meng J."/>
            <person name="Yang L."/>
            <person name="Liu J."/>
            <person name="Wen B."/>
            <person name="Zhang N."/>
            <person name="Huang Z."/>
            <person name="Zhu Q."/>
            <person name="Feng Y."/>
            <person name="Mount A."/>
            <person name="Hedgecock D."/>
            <person name="Xu Z."/>
            <person name="Liu Y."/>
            <person name="Domazet-Loso T."/>
            <person name="Du Y."/>
            <person name="Sun X."/>
            <person name="Zhang S."/>
            <person name="Liu B."/>
            <person name="Cheng P."/>
            <person name="Jiang X."/>
            <person name="Li J."/>
            <person name="Fan D."/>
            <person name="Wang W."/>
            <person name="Fu W."/>
            <person name="Wang T."/>
            <person name="Wang B."/>
            <person name="Zhang J."/>
            <person name="Peng Z."/>
            <person name="Li Y."/>
            <person name="Li N."/>
            <person name="Wang J."/>
            <person name="Chen M."/>
            <person name="He Y."/>
            <person name="Tan F."/>
            <person name="Song X."/>
            <person name="Zheng Q."/>
            <person name="Huang R."/>
            <person name="Yang H."/>
            <person name="Du X."/>
            <person name="Chen L."/>
            <person name="Yang M."/>
            <person name="Gaffney P.M."/>
            <person name="Wang S."/>
            <person name="Luo L."/>
            <person name="She Z."/>
            <person name="Ming Y."/>
            <person name="Huang W."/>
            <person name="Zhang S."/>
            <person name="Huang B."/>
            <person name="Zhang Y."/>
            <person name="Qu T."/>
            <person name="Ni P."/>
            <person name="Miao G."/>
            <person name="Wang J."/>
            <person name="Wang Q."/>
            <person name="Steinberg C.E."/>
            <person name="Wang H."/>
            <person name="Li N."/>
            <person name="Qian L."/>
            <person name="Zhang G."/>
            <person name="Li Y."/>
            <person name="Yang H."/>
            <person name="Liu X."/>
            <person name="Wang J."/>
            <person name="Yin Y."/>
            <person name="Wang J."/>
        </authorList>
    </citation>
    <scope>NUCLEOTIDE SEQUENCE [LARGE SCALE GENOMIC DNA]</scope>
    <source>
        <strain evidence="8">05x7-T-G4-1.051#20</strain>
    </source>
</reference>
<dbReference type="PANTHER" id="PTHR24355">
    <property type="entry name" value="G PROTEIN-COUPLED RECEPTOR KINASE/RIBOSOMAL PROTEIN S6 KINASE"/>
    <property type="match status" value="1"/>
</dbReference>
<dbReference type="FunFam" id="1.10.510.10:FF:000118">
    <property type="entry name" value="G protein-coupled receptor kinase"/>
    <property type="match status" value="1"/>
</dbReference>
<dbReference type="SMART" id="SM00233">
    <property type="entry name" value="PH"/>
    <property type="match status" value="1"/>
</dbReference>
<name>K1QBJ5_MAGGI</name>
<dbReference type="Gene3D" id="1.10.167.10">
    <property type="entry name" value="Regulator of G-protein Signalling 4, domain 2"/>
    <property type="match status" value="1"/>
</dbReference>
<evidence type="ECO:0000256" key="3">
    <source>
        <dbReference type="ARBA" id="ARBA00022679"/>
    </source>
</evidence>
<dbReference type="InterPro" id="IPR000719">
    <property type="entry name" value="Prot_kinase_dom"/>
</dbReference>
<keyword evidence="3 7" id="KW-0808">Transferase</keyword>
<dbReference type="Gene3D" id="1.10.287.1270">
    <property type="match status" value="1"/>
</dbReference>
<evidence type="ECO:0000256" key="7">
    <source>
        <dbReference type="RuleBase" id="RU000308"/>
    </source>
</evidence>
<dbReference type="Gene3D" id="2.30.29.30">
    <property type="entry name" value="Pleckstrin-homology domain (PH domain)/Phosphotyrosine-binding domain (PTB)"/>
    <property type="match status" value="1"/>
</dbReference>
<organism evidence="8">
    <name type="scientific">Magallana gigas</name>
    <name type="common">Pacific oyster</name>
    <name type="synonym">Crassostrea gigas</name>
    <dbReference type="NCBI Taxonomy" id="29159"/>
    <lineage>
        <taxon>Eukaryota</taxon>
        <taxon>Metazoa</taxon>
        <taxon>Spiralia</taxon>
        <taxon>Lophotrochozoa</taxon>
        <taxon>Mollusca</taxon>
        <taxon>Bivalvia</taxon>
        <taxon>Autobranchia</taxon>
        <taxon>Pteriomorphia</taxon>
        <taxon>Ostreida</taxon>
        <taxon>Ostreoidea</taxon>
        <taxon>Ostreidae</taxon>
        <taxon>Magallana</taxon>
    </lineage>
</organism>
<evidence type="ECO:0000256" key="1">
    <source>
        <dbReference type="ARBA" id="ARBA00009793"/>
    </source>
</evidence>
<dbReference type="SMART" id="SM00220">
    <property type="entry name" value="S_TKc"/>
    <property type="match status" value="1"/>
</dbReference>
<dbReference type="PROSITE" id="PS00107">
    <property type="entry name" value="PROTEIN_KINASE_ATP"/>
    <property type="match status" value="1"/>
</dbReference>
<dbReference type="InterPro" id="IPR044926">
    <property type="entry name" value="RGS_subdomain_2"/>
</dbReference>
<dbReference type="AlphaFoldDB" id="K1QBJ5"/>
<keyword evidence="6 7" id="KW-0067">ATP-binding</keyword>
<dbReference type="SUPFAM" id="SSF48097">
    <property type="entry name" value="Regulator of G-protein signaling, RGS"/>
    <property type="match status" value="2"/>
</dbReference>
<keyword evidence="5 7" id="KW-0418">Kinase</keyword>
<dbReference type="PROSITE" id="PS50132">
    <property type="entry name" value="RGS"/>
    <property type="match status" value="1"/>
</dbReference>
<keyword evidence="2 7" id="KW-0723">Serine/threonine-protein kinase</keyword>
<keyword evidence="4 7" id="KW-0547">Nucleotide-binding</keyword>